<dbReference type="CDD" id="cd05233">
    <property type="entry name" value="SDR_c"/>
    <property type="match status" value="1"/>
</dbReference>
<reference evidence="5" key="2">
    <citation type="submission" date="2017-05" db="EMBL/GenBank/DDBJ databases">
        <authorList>
            <consortium name="The Broad Institute Genomics Platform"/>
            <consortium name="The Broad Institute Genomic Center for Infectious Diseases"/>
            <person name="Earl A."/>
            <person name="Manson A."/>
            <person name="Schwartman J."/>
            <person name="Gilmore M."/>
            <person name="Abouelleil A."/>
            <person name="Cao P."/>
            <person name="Chapman S."/>
            <person name="Cusick C."/>
            <person name="Shea T."/>
            <person name="Young S."/>
            <person name="Neafsey D."/>
            <person name="Nusbaum C."/>
            <person name="Birren B."/>
        </authorList>
    </citation>
    <scope>NUCLEOTIDE SEQUENCE</scope>
    <source>
        <strain evidence="5">9D6_DIV0238</strain>
    </source>
</reference>
<reference evidence="5" key="3">
    <citation type="submission" date="2024-03" db="EMBL/GenBank/DDBJ databases">
        <title>The Genome Sequence of Enterococcus sp. DIV0238c.</title>
        <authorList>
            <consortium name="The Broad Institute Genomics Platform"/>
            <consortium name="The Broad Institute Microbial Omics Core"/>
            <consortium name="The Broad Institute Genomic Center for Infectious Diseases"/>
            <person name="Earl A."/>
            <person name="Manson A."/>
            <person name="Gilmore M."/>
            <person name="Schwartman J."/>
            <person name="Shea T."/>
            <person name="Abouelleil A."/>
            <person name="Cao P."/>
            <person name="Chapman S."/>
            <person name="Cusick C."/>
            <person name="Young S."/>
            <person name="Neafsey D."/>
            <person name="Nusbaum C."/>
            <person name="Birren B."/>
        </authorList>
    </citation>
    <scope>NUCLEOTIDE SEQUENCE</scope>
    <source>
        <strain evidence="5">9D6_DIV0238</strain>
    </source>
</reference>
<dbReference type="Gene3D" id="3.40.50.720">
    <property type="entry name" value="NAD(P)-binding Rossmann-like Domain"/>
    <property type="match status" value="1"/>
</dbReference>
<reference evidence="4" key="1">
    <citation type="submission" date="2017-05" db="EMBL/GenBank/DDBJ databases">
        <title>The Genome Sequence of Enterococcus sp. 9D6_DIV0238.</title>
        <authorList>
            <consortium name="The Broad Institute Genomics Platform"/>
            <consortium name="The Broad Institute Genomic Center for Infectious Diseases"/>
            <person name="Earl A."/>
            <person name="Manson A."/>
            <person name="Schwartman J."/>
            <person name="Gilmore M."/>
            <person name="Abouelleil A."/>
            <person name="Cao P."/>
            <person name="Chapman S."/>
            <person name="Cusick C."/>
            <person name="Shea T."/>
            <person name="Young S."/>
            <person name="Neafsey D."/>
            <person name="Nusbaum C."/>
            <person name="Birren B."/>
        </authorList>
    </citation>
    <scope>NUCLEOTIDE SEQUENCE [LARGE SCALE GENOMIC DNA]</scope>
    <source>
        <strain evidence="4">9D6_DIV0238</strain>
    </source>
</reference>
<sequence length="257" mass="28632">MNKYTLVTGASSGIGKAFAEYYAKEKKNLILIARSEEKLSDLKQQLEKQFKVKVQTFSFDLSEQKSPQEIYRLVQKPDVFVETLINCAGYGLSGAVNELSYENQHNQINLNVLSLFDLTKLFLEPMLKRNTGTIINVASTSGYHPIPNMAVYAASKAFVLSFTEALAIECSKTNVKIFAISPGATDTNFFSSGGGVSYGNLRTPEHVVQVTIDALNKGKISKIDGVNNYFTSTFLPRLLPRKKMVKVVYNIMQKQME</sequence>
<protein>
    <recommendedName>
        <fullName evidence="7">Dehydrogenase</fullName>
    </recommendedName>
</protein>
<dbReference type="PIRSF" id="PIRSF000126">
    <property type="entry name" value="11-beta-HSD1"/>
    <property type="match status" value="1"/>
</dbReference>
<dbReference type="SUPFAM" id="SSF51735">
    <property type="entry name" value="NAD(P)-binding Rossmann-fold domains"/>
    <property type="match status" value="1"/>
</dbReference>
<evidence type="ECO:0000313" key="4">
    <source>
        <dbReference type="EMBL" id="OUZ32650.1"/>
    </source>
</evidence>
<dbReference type="PROSITE" id="PS00061">
    <property type="entry name" value="ADH_SHORT"/>
    <property type="match status" value="1"/>
</dbReference>
<dbReference type="GO" id="GO:0016491">
    <property type="term" value="F:oxidoreductase activity"/>
    <property type="evidence" value="ECO:0007669"/>
    <property type="project" value="UniProtKB-KW"/>
</dbReference>
<comment type="similarity">
    <text evidence="1 3">Belongs to the short-chain dehydrogenases/reductases (SDR) family.</text>
</comment>
<dbReference type="EMBL" id="CP147246">
    <property type="protein sequence ID" value="WYJ94216.1"/>
    <property type="molecule type" value="Genomic_DNA"/>
</dbReference>
<dbReference type="Pfam" id="PF00106">
    <property type="entry name" value="adh_short"/>
    <property type="match status" value="1"/>
</dbReference>
<evidence type="ECO:0000313" key="6">
    <source>
        <dbReference type="Proteomes" id="UP000196151"/>
    </source>
</evidence>
<dbReference type="OrthoDB" id="9793345at2"/>
<dbReference type="PRINTS" id="PR00081">
    <property type="entry name" value="GDHRDH"/>
</dbReference>
<dbReference type="InterPro" id="IPR020904">
    <property type="entry name" value="Sc_DH/Rdtase_CS"/>
</dbReference>
<dbReference type="PANTHER" id="PTHR42901:SF1">
    <property type="entry name" value="ALCOHOL DEHYDROGENASE"/>
    <property type="match status" value="1"/>
</dbReference>
<evidence type="ECO:0008006" key="7">
    <source>
        <dbReference type="Google" id="ProtNLM"/>
    </source>
</evidence>
<dbReference type="AlphaFoldDB" id="A0A200J7L1"/>
<accession>A0A200J7L1</accession>
<evidence type="ECO:0000256" key="1">
    <source>
        <dbReference type="ARBA" id="ARBA00006484"/>
    </source>
</evidence>
<dbReference type="InterPro" id="IPR036291">
    <property type="entry name" value="NAD(P)-bd_dom_sf"/>
</dbReference>
<dbReference type="PRINTS" id="PR00080">
    <property type="entry name" value="SDRFAMILY"/>
</dbReference>
<dbReference type="RefSeq" id="WP_087640499.1">
    <property type="nucleotide sequence ID" value="NZ_CP147246.1"/>
</dbReference>
<organism evidence="4">
    <name type="scientific">Candidatus Enterococcus dunnyi</name>
    <dbReference type="NCBI Taxonomy" id="1834192"/>
    <lineage>
        <taxon>Bacteria</taxon>
        <taxon>Bacillati</taxon>
        <taxon>Bacillota</taxon>
        <taxon>Bacilli</taxon>
        <taxon>Lactobacillales</taxon>
        <taxon>Enterococcaceae</taxon>
        <taxon>Enterococcus</taxon>
    </lineage>
</organism>
<keyword evidence="6" id="KW-1185">Reference proteome</keyword>
<dbReference type="Proteomes" id="UP000196151">
    <property type="component" value="Chromosome"/>
</dbReference>
<dbReference type="InterPro" id="IPR002347">
    <property type="entry name" value="SDR_fam"/>
</dbReference>
<gene>
    <name evidence="4" type="ORF">A5889_001359</name>
    <name evidence="5" type="ORF">A5889_001718</name>
</gene>
<keyword evidence="2" id="KW-0560">Oxidoreductase</keyword>
<evidence type="ECO:0000256" key="2">
    <source>
        <dbReference type="ARBA" id="ARBA00023002"/>
    </source>
</evidence>
<dbReference type="EMBL" id="NIBQ01000002">
    <property type="protein sequence ID" value="OUZ32650.1"/>
    <property type="molecule type" value="Genomic_DNA"/>
</dbReference>
<proteinExistence type="inferred from homology"/>
<name>A0A200J7L1_9ENTE</name>
<evidence type="ECO:0000313" key="5">
    <source>
        <dbReference type="EMBL" id="WYJ94216.1"/>
    </source>
</evidence>
<dbReference type="PANTHER" id="PTHR42901">
    <property type="entry name" value="ALCOHOL DEHYDROGENASE"/>
    <property type="match status" value="1"/>
</dbReference>
<evidence type="ECO:0000256" key="3">
    <source>
        <dbReference type="RuleBase" id="RU000363"/>
    </source>
</evidence>